<reference evidence="2" key="1">
    <citation type="submission" date="2015-03" db="EMBL/GenBank/DDBJ databases">
        <title>MIGS Cultured Bacterial/Archaeal sample from Brevibacillus laterosporus.</title>
        <authorList>
            <person name="Zeng D."/>
            <person name="Zhu L."/>
            <person name="Dong G."/>
            <person name="Ye W."/>
            <person name="Ren D."/>
            <person name="Wu L."/>
            <person name="Xu J."/>
            <person name="Li G."/>
            <person name="Guo L."/>
        </authorList>
    </citation>
    <scope>NUCLEOTIDE SEQUENCE</scope>
    <source>
        <strain evidence="2">B9</strain>
        <plasmid evidence="2">unnamed1</plasmid>
    </source>
</reference>
<evidence type="ECO:0000256" key="1">
    <source>
        <dbReference type="SAM" id="MobiDB-lite"/>
    </source>
</evidence>
<feature type="compositionally biased region" description="Polar residues" evidence="1">
    <location>
        <begin position="97"/>
        <end position="106"/>
    </location>
</feature>
<geneLocation type="plasmid" evidence="2">
    <name>unnamed1</name>
</geneLocation>
<organism evidence="2">
    <name type="scientific">Brevibacillus laterosporus</name>
    <name type="common">Bacillus laterosporus</name>
    <dbReference type="NCBI Taxonomy" id="1465"/>
    <lineage>
        <taxon>Bacteria</taxon>
        <taxon>Bacillati</taxon>
        <taxon>Bacillota</taxon>
        <taxon>Bacilli</taxon>
        <taxon>Bacillales</taxon>
        <taxon>Paenibacillaceae</taxon>
        <taxon>Brevibacillus</taxon>
    </lineage>
</organism>
<proteinExistence type="predicted"/>
<sequence>METLIELIFYLLTGKKFDHNKTPKAYPMQPTKREPGGMLPPYQRQVVKRNPRQEAKPGVFEFPSTSQTQNSVPYNTDSTSSPSMPAEWQGTYIEGQPASSVHSVNDSTRDGRTELEKELEEGRSMLEEQYEPNAAQMVLAPIEHKNSKLLNVELHGSTIPTSQEQAGATSKRHSVKLAGTALDGMRWAIILGKPRSKDPHPTSAFGGYRMGKYR</sequence>
<gene>
    <name evidence="2" type="ORF">EX87_15535</name>
</gene>
<feature type="compositionally biased region" description="Polar residues" evidence="1">
    <location>
        <begin position="63"/>
        <end position="83"/>
    </location>
</feature>
<feature type="region of interest" description="Disordered" evidence="1">
    <location>
        <begin position="49"/>
        <end position="119"/>
    </location>
</feature>
<keyword evidence="2" id="KW-0614">Plasmid</keyword>
<protein>
    <submittedName>
        <fullName evidence="2">Uncharacterized protein</fullName>
    </submittedName>
</protein>
<dbReference type="AlphaFoldDB" id="A0A0F7EI49"/>
<dbReference type="EMBL" id="CP011075">
    <property type="protein sequence ID" value="AKF95079.1"/>
    <property type="molecule type" value="Genomic_DNA"/>
</dbReference>
<evidence type="ECO:0000313" key="2">
    <source>
        <dbReference type="EMBL" id="AKF95079.1"/>
    </source>
</evidence>
<feature type="region of interest" description="Disordered" evidence="1">
    <location>
        <begin position="193"/>
        <end position="214"/>
    </location>
</feature>
<dbReference type="RefSeq" id="WP_031414087.1">
    <property type="nucleotide sequence ID" value="NZ_CP011075.1"/>
</dbReference>
<feature type="compositionally biased region" description="Basic and acidic residues" evidence="1">
    <location>
        <begin position="107"/>
        <end position="119"/>
    </location>
</feature>
<name>A0A0F7EI49_BRELA</name>
<accession>A0A0F7EI49</accession>